<dbReference type="CDD" id="cd00077">
    <property type="entry name" value="HDc"/>
    <property type="match status" value="1"/>
</dbReference>
<name>A0A0R0C7X9_9GAMM</name>
<dbReference type="PANTHER" id="PTHR45228:SF1">
    <property type="entry name" value="CYCLIC DI-GMP PHOSPHODIESTERASE TM_0186"/>
    <property type="match status" value="1"/>
</dbReference>
<sequence>MLTITTPVGLSLPPEDSSCAIDVLAAALDQRDSYTDHHCDRVSQLAQAMGQRCELSEERIGHLVLAARFHDVGKIGIRDEVLLYPGKLDDNKMDAMRSHPERGARLFAATGRSDAKAVATLIRHHHEAWDGSGYPHGLQGEDIPLESRILTIVDGFDAMTSQRPYRDAMATQRAVEILANDRGRLIDRRLFSEFMGLLRGDPAPAA</sequence>
<dbReference type="InterPro" id="IPR037522">
    <property type="entry name" value="HD_GYP_dom"/>
</dbReference>
<dbReference type="InterPro" id="IPR052020">
    <property type="entry name" value="Cyclic_di-GMP/3'3'-cGAMP_PDE"/>
</dbReference>
<keyword evidence="3" id="KW-1185">Reference proteome</keyword>
<dbReference type="SUPFAM" id="SSF109604">
    <property type="entry name" value="HD-domain/PDEase-like"/>
    <property type="match status" value="1"/>
</dbReference>
<gene>
    <name evidence="2" type="ORF">ABB27_15510</name>
</gene>
<evidence type="ECO:0000259" key="1">
    <source>
        <dbReference type="PROSITE" id="PS51832"/>
    </source>
</evidence>
<dbReference type="Proteomes" id="UP000051863">
    <property type="component" value="Unassembled WGS sequence"/>
</dbReference>
<keyword evidence="2" id="KW-0378">Hydrolase</keyword>
<dbReference type="GO" id="GO:0008081">
    <property type="term" value="F:phosphoric diester hydrolase activity"/>
    <property type="evidence" value="ECO:0007669"/>
    <property type="project" value="UniProtKB-ARBA"/>
</dbReference>
<dbReference type="Pfam" id="PF13487">
    <property type="entry name" value="HD_5"/>
    <property type="match status" value="1"/>
</dbReference>
<dbReference type="OrthoDB" id="9802066at2"/>
<protein>
    <submittedName>
        <fullName evidence="2">HD family phosphohydrolase</fullName>
    </submittedName>
</protein>
<accession>A0A0R0C7X9</accession>
<proteinExistence type="predicted"/>
<feature type="domain" description="HD-GYP" evidence="1">
    <location>
        <begin position="13"/>
        <end position="206"/>
    </location>
</feature>
<dbReference type="RefSeq" id="WP_057629684.1">
    <property type="nucleotide sequence ID" value="NZ_LDJJ01000055.1"/>
</dbReference>
<dbReference type="AlphaFoldDB" id="A0A0R0C7X9"/>
<organism evidence="2 3">
    <name type="scientific">Stenotrophomonas terrae</name>
    <dbReference type="NCBI Taxonomy" id="405446"/>
    <lineage>
        <taxon>Bacteria</taxon>
        <taxon>Pseudomonadati</taxon>
        <taxon>Pseudomonadota</taxon>
        <taxon>Gammaproteobacteria</taxon>
        <taxon>Lysobacterales</taxon>
        <taxon>Lysobacteraceae</taxon>
        <taxon>Stenotrophomonas</taxon>
    </lineage>
</organism>
<dbReference type="PATRIC" id="fig|405446.3.peg.2857"/>
<dbReference type="PANTHER" id="PTHR45228">
    <property type="entry name" value="CYCLIC DI-GMP PHOSPHODIESTERASE TM_0186-RELATED"/>
    <property type="match status" value="1"/>
</dbReference>
<evidence type="ECO:0000313" key="3">
    <source>
        <dbReference type="Proteomes" id="UP000051863"/>
    </source>
</evidence>
<dbReference type="InterPro" id="IPR003607">
    <property type="entry name" value="HD/PDEase_dom"/>
</dbReference>
<comment type="caution">
    <text evidence="2">The sequence shown here is derived from an EMBL/GenBank/DDBJ whole genome shotgun (WGS) entry which is preliminary data.</text>
</comment>
<evidence type="ECO:0000313" key="2">
    <source>
        <dbReference type="EMBL" id="KRG65408.1"/>
    </source>
</evidence>
<dbReference type="SMART" id="SM00471">
    <property type="entry name" value="HDc"/>
    <property type="match status" value="1"/>
</dbReference>
<dbReference type="EMBL" id="LDJJ01000055">
    <property type="protein sequence ID" value="KRG65408.1"/>
    <property type="molecule type" value="Genomic_DNA"/>
</dbReference>
<dbReference type="Gene3D" id="1.10.3210.10">
    <property type="entry name" value="Hypothetical protein af1432"/>
    <property type="match status" value="1"/>
</dbReference>
<reference evidence="2 3" key="1">
    <citation type="submission" date="2015-05" db="EMBL/GenBank/DDBJ databases">
        <title>Genome sequencing and analysis of members of genus Stenotrophomonas.</title>
        <authorList>
            <person name="Patil P.P."/>
            <person name="Midha S."/>
            <person name="Patil P.B."/>
        </authorList>
    </citation>
    <scope>NUCLEOTIDE SEQUENCE [LARGE SCALE GENOMIC DNA]</scope>
    <source>
        <strain evidence="2 3">DSM 18941</strain>
    </source>
</reference>
<dbReference type="PROSITE" id="PS51832">
    <property type="entry name" value="HD_GYP"/>
    <property type="match status" value="1"/>
</dbReference>